<evidence type="ECO:0000256" key="1">
    <source>
        <dbReference type="ARBA" id="ARBA00004442"/>
    </source>
</evidence>
<dbReference type="Gene3D" id="2.40.170.20">
    <property type="entry name" value="TonB-dependent receptor, beta-barrel domain"/>
    <property type="match status" value="1"/>
</dbReference>
<accession>A0A382UPZ9</accession>
<keyword evidence="2" id="KW-0472">Membrane</keyword>
<dbReference type="SUPFAM" id="SSF56935">
    <property type="entry name" value="Porins"/>
    <property type="match status" value="1"/>
</dbReference>
<dbReference type="InterPro" id="IPR036942">
    <property type="entry name" value="Beta-barrel_TonB_sf"/>
</dbReference>
<dbReference type="EMBL" id="UINC01145914">
    <property type="protein sequence ID" value="SVD36329.1"/>
    <property type="molecule type" value="Genomic_DNA"/>
</dbReference>
<dbReference type="GO" id="GO:0009279">
    <property type="term" value="C:cell outer membrane"/>
    <property type="evidence" value="ECO:0007669"/>
    <property type="project" value="UniProtKB-SubCell"/>
</dbReference>
<reference evidence="4" key="1">
    <citation type="submission" date="2018-05" db="EMBL/GenBank/DDBJ databases">
        <authorList>
            <person name="Lanie J.A."/>
            <person name="Ng W.-L."/>
            <person name="Kazmierczak K.M."/>
            <person name="Andrzejewski T.M."/>
            <person name="Davidsen T.M."/>
            <person name="Wayne K.J."/>
            <person name="Tettelin H."/>
            <person name="Glass J.I."/>
            <person name="Rusch D."/>
            <person name="Podicherti R."/>
            <person name="Tsui H.-C.T."/>
            <person name="Winkler M.E."/>
        </authorList>
    </citation>
    <scope>NUCLEOTIDE SEQUENCE</scope>
</reference>
<evidence type="ECO:0000256" key="2">
    <source>
        <dbReference type="ARBA" id="ARBA00023136"/>
    </source>
</evidence>
<evidence type="ECO:0000256" key="3">
    <source>
        <dbReference type="ARBA" id="ARBA00023237"/>
    </source>
</evidence>
<feature type="non-terminal residue" evidence="4">
    <location>
        <position position="1"/>
    </location>
</feature>
<evidence type="ECO:0008006" key="5">
    <source>
        <dbReference type="Google" id="ProtNLM"/>
    </source>
</evidence>
<name>A0A382UPZ9_9ZZZZ</name>
<sequence>GVWAVSENLILEATISNNISRIDVLSDCADCAVLTGSSDITGMRKRKQRNPKLQRSLSGTYTGSTSNGLDWYLRADFLLTGSSFATDANILETGSSDRVNMRFGIERDNLKVELIGENLTNDKTFTNYQFLIDFAWLPPGVNRVATAGLPDKRYYGLKATYSF</sequence>
<organism evidence="4">
    <name type="scientific">marine metagenome</name>
    <dbReference type="NCBI Taxonomy" id="408172"/>
    <lineage>
        <taxon>unclassified sequences</taxon>
        <taxon>metagenomes</taxon>
        <taxon>ecological metagenomes</taxon>
    </lineage>
</organism>
<protein>
    <recommendedName>
        <fullName evidence="5">TonB-dependent receptor-like beta-barrel domain-containing protein</fullName>
    </recommendedName>
</protein>
<comment type="subcellular location">
    <subcellularLocation>
        <location evidence="1">Cell outer membrane</location>
    </subcellularLocation>
</comment>
<evidence type="ECO:0000313" key="4">
    <source>
        <dbReference type="EMBL" id="SVD36329.1"/>
    </source>
</evidence>
<proteinExistence type="predicted"/>
<gene>
    <name evidence="4" type="ORF">METZ01_LOCUS389183</name>
</gene>
<keyword evidence="3" id="KW-0998">Cell outer membrane</keyword>
<dbReference type="AlphaFoldDB" id="A0A382UPZ9"/>